<evidence type="ECO:0000313" key="2">
    <source>
        <dbReference type="EMBL" id="CAD6914064.1"/>
    </source>
</evidence>
<proteinExistence type="predicted"/>
<name>A0A177VF12_9BASI</name>
<evidence type="ECO:0000313" key="5">
    <source>
        <dbReference type="Proteomes" id="UP000836402"/>
    </source>
</evidence>
<organism evidence="3 4">
    <name type="scientific">Tilletia caries</name>
    <name type="common">wheat bunt fungus</name>
    <dbReference type="NCBI Taxonomy" id="13290"/>
    <lineage>
        <taxon>Eukaryota</taxon>
        <taxon>Fungi</taxon>
        <taxon>Dikarya</taxon>
        <taxon>Basidiomycota</taxon>
        <taxon>Ustilaginomycotina</taxon>
        <taxon>Exobasidiomycetes</taxon>
        <taxon>Tilletiales</taxon>
        <taxon>Tilletiaceae</taxon>
        <taxon>Tilletia</taxon>
    </lineage>
</organism>
<reference evidence="3" key="1">
    <citation type="submission" date="2016-04" db="EMBL/GenBank/DDBJ databases">
        <authorList>
            <person name="Nguyen H.D."/>
            <person name="Kesanakurti P."/>
            <person name="Cullis J."/>
            <person name="Levesque C.A."/>
            <person name="Hambleton S."/>
        </authorList>
    </citation>
    <scope>NUCLEOTIDE SEQUENCE</scope>
    <source>
        <strain evidence="3">DAOMC 238032</strain>
    </source>
</reference>
<reference evidence="3" key="2">
    <citation type="journal article" date="2019" name="IMA Fungus">
        <title>Genome sequencing and comparison of five Tilletia species to identify candidate genes for the detection of regulated species infecting wheat.</title>
        <authorList>
            <person name="Nguyen H.D.T."/>
            <person name="Sultana T."/>
            <person name="Kesanakurti P."/>
            <person name="Hambleton S."/>
        </authorList>
    </citation>
    <scope>NUCLEOTIDE SEQUENCE</scope>
    <source>
        <strain evidence="3">DAOMC 238032</strain>
    </source>
</reference>
<evidence type="ECO:0000256" key="1">
    <source>
        <dbReference type="SAM" id="SignalP"/>
    </source>
</evidence>
<reference evidence="2" key="3">
    <citation type="submission" date="2020-10" db="EMBL/GenBank/DDBJ databases">
        <authorList>
            <person name="Sedaghatjoo S."/>
        </authorList>
    </citation>
    <scope>NUCLEOTIDE SEQUENCE</scope>
    <source>
        <strain evidence="2">AZH3</strain>
    </source>
</reference>
<dbReference type="Proteomes" id="UP000836402">
    <property type="component" value="Unassembled WGS sequence"/>
</dbReference>
<keyword evidence="5" id="KW-1185">Reference proteome</keyword>
<protein>
    <submittedName>
        <fullName evidence="3">Uncharacterized protein</fullName>
    </submittedName>
</protein>
<comment type="caution">
    <text evidence="3">The sequence shown here is derived from an EMBL/GenBank/DDBJ whole genome shotgun (WGS) entry which is preliminary data.</text>
</comment>
<sequence>MVHLRTLTTIFLSSLVAFTTADIFKWSDRSALLNSANEVSRSYEALYVLLDRLASYETPRSAWDEAKGLAVVRVEIQAITSAMDNELDLVDGPKKVDHWDKKSLDDLYGIMKTTYGPDGWAQKACKQLANAGHAIKELGHAKAIETDFKHVVYAHKVLVEATAKFGDSRFPKVVQQASWAINFAYASVIPSRRASPTS</sequence>
<evidence type="ECO:0000313" key="3">
    <source>
        <dbReference type="EMBL" id="KAE8246038.1"/>
    </source>
</evidence>
<dbReference type="Proteomes" id="UP000077671">
    <property type="component" value="Unassembled WGS sequence"/>
</dbReference>
<feature type="signal peptide" evidence="1">
    <location>
        <begin position="1"/>
        <end position="21"/>
    </location>
</feature>
<keyword evidence="1" id="KW-0732">Signal</keyword>
<dbReference type="EMBL" id="LWDD02001707">
    <property type="protein sequence ID" value="KAE8246038.1"/>
    <property type="molecule type" value="Genomic_DNA"/>
</dbReference>
<feature type="chain" id="PRO_5044550327" evidence="1">
    <location>
        <begin position="22"/>
        <end position="198"/>
    </location>
</feature>
<dbReference type="AlphaFoldDB" id="A0A177VF12"/>
<dbReference type="EMBL" id="CAJHJG010001699">
    <property type="protein sequence ID" value="CAD6914064.1"/>
    <property type="molecule type" value="Genomic_DNA"/>
</dbReference>
<gene>
    <name evidence="3" type="ORF">A4X03_0g7351</name>
    <name evidence="2" type="ORF">JKIAZH3_G3075</name>
</gene>
<accession>A0A177VF12</accession>
<evidence type="ECO:0000313" key="4">
    <source>
        <dbReference type="Proteomes" id="UP000077671"/>
    </source>
</evidence>